<dbReference type="EMBL" id="BPLR01007781">
    <property type="protein sequence ID" value="GIY19671.1"/>
    <property type="molecule type" value="Genomic_DNA"/>
</dbReference>
<protein>
    <submittedName>
        <fullName evidence="1">Uncharacterized protein</fullName>
    </submittedName>
</protein>
<comment type="caution">
    <text evidence="1">The sequence shown here is derived from an EMBL/GenBank/DDBJ whole genome shotgun (WGS) entry which is preliminary data.</text>
</comment>
<dbReference type="AlphaFoldDB" id="A0AAV4RG49"/>
<proteinExistence type="predicted"/>
<evidence type="ECO:0000313" key="2">
    <source>
        <dbReference type="Proteomes" id="UP001054945"/>
    </source>
</evidence>
<name>A0AAV4RG49_CAEEX</name>
<reference evidence="1 2" key="1">
    <citation type="submission" date="2021-06" db="EMBL/GenBank/DDBJ databases">
        <title>Caerostris extrusa draft genome.</title>
        <authorList>
            <person name="Kono N."/>
            <person name="Arakawa K."/>
        </authorList>
    </citation>
    <scope>NUCLEOTIDE SEQUENCE [LARGE SCALE GENOMIC DNA]</scope>
</reference>
<keyword evidence="2" id="KW-1185">Reference proteome</keyword>
<organism evidence="1 2">
    <name type="scientific">Caerostris extrusa</name>
    <name type="common">Bark spider</name>
    <name type="synonym">Caerostris bankana</name>
    <dbReference type="NCBI Taxonomy" id="172846"/>
    <lineage>
        <taxon>Eukaryota</taxon>
        <taxon>Metazoa</taxon>
        <taxon>Ecdysozoa</taxon>
        <taxon>Arthropoda</taxon>
        <taxon>Chelicerata</taxon>
        <taxon>Arachnida</taxon>
        <taxon>Araneae</taxon>
        <taxon>Araneomorphae</taxon>
        <taxon>Entelegynae</taxon>
        <taxon>Araneoidea</taxon>
        <taxon>Araneidae</taxon>
        <taxon>Caerostris</taxon>
    </lineage>
</organism>
<dbReference type="Proteomes" id="UP001054945">
    <property type="component" value="Unassembled WGS sequence"/>
</dbReference>
<gene>
    <name evidence="1" type="ORF">CEXT_800441</name>
</gene>
<sequence>MYLLISSATEWVINSYSQSPAIKSVLPDTIKSVSVDASNPPPNTQGTLPFKGCCRTPEERVLIRCPQIPAAPQSLVESLSHPSRIIHAGVVQF</sequence>
<evidence type="ECO:0000313" key="1">
    <source>
        <dbReference type="EMBL" id="GIY19671.1"/>
    </source>
</evidence>
<accession>A0AAV4RG49</accession>